<accession>A0A061EBT9</accession>
<reference evidence="2 3" key="1">
    <citation type="journal article" date="2013" name="Genome Biol.">
        <title>The genome sequence of the most widely cultivated cacao type and its use to identify candidate genes regulating pod color.</title>
        <authorList>
            <person name="Motamayor J.C."/>
            <person name="Mockaitis K."/>
            <person name="Schmutz J."/>
            <person name="Haiminen N."/>
            <person name="Iii D.L."/>
            <person name="Cornejo O."/>
            <person name="Findley S.D."/>
            <person name="Zheng P."/>
            <person name="Utro F."/>
            <person name="Royaert S."/>
            <person name="Saski C."/>
            <person name="Jenkins J."/>
            <person name="Podicheti R."/>
            <person name="Zhao M."/>
            <person name="Scheffler B.E."/>
            <person name="Stack J.C."/>
            <person name="Feltus F.A."/>
            <person name="Mustiga G.M."/>
            <person name="Amores F."/>
            <person name="Phillips W."/>
            <person name="Marelli J.P."/>
            <person name="May G.D."/>
            <person name="Shapiro H."/>
            <person name="Ma J."/>
            <person name="Bustamante C.D."/>
            <person name="Schnell R.J."/>
            <person name="Main D."/>
            <person name="Gilbert D."/>
            <person name="Parida L."/>
            <person name="Kuhn D.N."/>
        </authorList>
    </citation>
    <scope>NUCLEOTIDE SEQUENCE [LARGE SCALE GENOMIC DNA]</scope>
    <source>
        <strain evidence="3">cv. Matina 1-6</strain>
    </source>
</reference>
<protein>
    <submittedName>
        <fullName evidence="2">Uncharacterized protein</fullName>
    </submittedName>
</protein>
<keyword evidence="1" id="KW-1133">Transmembrane helix</keyword>
<dbReference type="Proteomes" id="UP000026915">
    <property type="component" value="Chromosome 2"/>
</dbReference>
<dbReference type="HOGENOM" id="CLU_2502448_0_0_1"/>
<name>A0A061EBT9_THECC</name>
<keyword evidence="1" id="KW-0472">Membrane</keyword>
<gene>
    <name evidence="2" type="ORF">TCM_008542</name>
</gene>
<keyword evidence="3" id="KW-1185">Reference proteome</keyword>
<dbReference type="Gramene" id="EOX99718">
    <property type="protein sequence ID" value="EOX99718"/>
    <property type="gene ID" value="TCM_008542"/>
</dbReference>
<dbReference type="AlphaFoldDB" id="A0A061EBT9"/>
<sequence>MKGMLKWQIFVSWHLMIIRHFLTFMILILHDKNDYTFDGLQDAYDDLMIEFEEKSLKYKGIISKLKVEKEKLLKTKIDLENVVKNM</sequence>
<dbReference type="InParanoid" id="A0A061EBT9"/>
<feature type="transmembrane region" description="Helical" evidence="1">
    <location>
        <begin position="7"/>
        <end position="29"/>
    </location>
</feature>
<proteinExistence type="predicted"/>
<dbReference type="EMBL" id="CM001880">
    <property type="protein sequence ID" value="EOX99718.1"/>
    <property type="molecule type" value="Genomic_DNA"/>
</dbReference>
<evidence type="ECO:0000256" key="1">
    <source>
        <dbReference type="SAM" id="Phobius"/>
    </source>
</evidence>
<organism evidence="2 3">
    <name type="scientific">Theobroma cacao</name>
    <name type="common">Cacao</name>
    <name type="synonym">Cocoa</name>
    <dbReference type="NCBI Taxonomy" id="3641"/>
    <lineage>
        <taxon>Eukaryota</taxon>
        <taxon>Viridiplantae</taxon>
        <taxon>Streptophyta</taxon>
        <taxon>Embryophyta</taxon>
        <taxon>Tracheophyta</taxon>
        <taxon>Spermatophyta</taxon>
        <taxon>Magnoliopsida</taxon>
        <taxon>eudicotyledons</taxon>
        <taxon>Gunneridae</taxon>
        <taxon>Pentapetalae</taxon>
        <taxon>rosids</taxon>
        <taxon>malvids</taxon>
        <taxon>Malvales</taxon>
        <taxon>Malvaceae</taxon>
        <taxon>Byttnerioideae</taxon>
        <taxon>Theobroma</taxon>
    </lineage>
</organism>
<evidence type="ECO:0000313" key="2">
    <source>
        <dbReference type="EMBL" id="EOX99718.1"/>
    </source>
</evidence>
<keyword evidence="1" id="KW-0812">Transmembrane</keyword>
<evidence type="ECO:0000313" key="3">
    <source>
        <dbReference type="Proteomes" id="UP000026915"/>
    </source>
</evidence>